<sequence>MRTYSQSVLHRVIEGKASRSSDVYYGGSCLVNCR</sequence>
<reference evidence="1" key="2">
    <citation type="journal article" date="2015" name="Fish Shellfish Immunol.">
        <title>Early steps in the European eel (Anguilla anguilla)-Vibrio vulnificus interaction in the gills: Role of the RtxA13 toxin.</title>
        <authorList>
            <person name="Callol A."/>
            <person name="Pajuelo D."/>
            <person name="Ebbesson L."/>
            <person name="Teles M."/>
            <person name="MacKenzie S."/>
            <person name="Amaro C."/>
        </authorList>
    </citation>
    <scope>NUCLEOTIDE SEQUENCE</scope>
</reference>
<protein>
    <submittedName>
        <fullName evidence="1">Uncharacterized protein</fullName>
    </submittedName>
</protein>
<dbReference type="AlphaFoldDB" id="A0A0E9S0T3"/>
<accession>A0A0E9S0T3</accession>
<proteinExistence type="predicted"/>
<dbReference type="EMBL" id="GBXM01073785">
    <property type="protein sequence ID" value="JAH34792.1"/>
    <property type="molecule type" value="Transcribed_RNA"/>
</dbReference>
<name>A0A0E9S0T3_ANGAN</name>
<evidence type="ECO:0000313" key="1">
    <source>
        <dbReference type="EMBL" id="JAH34792.1"/>
    </source>
</evidence>
<organism evidence="1">
    <name type="scientific">Anguilla anguilla</name>
    <name type="common">European freshwater eel</name>
    <name type="synonym">Muraena anguilla</name>
    <dbReference type="NCBI Taxonomy" id="7936"/>
    <lineage>
        <taxon>Eukaryota</taxon>
        <taxon>Metazoa</taxon>
        <taxon>Chordata</taxon>
        <taxon>Craniata</taxon>
        <taxon>Vertebrata</taxon>
        <taxon>Euteleostomi</taxon>
        <taxon>Actinopterygii</taxon>
        <taxon>Neopterygii</taxon>
        <taxon>Teleostei</taxon>
        <taxon>Anguilliformes</taxon>
        <taxon>Anguillidae</taxon>
        <taxon>Anguilla</taxon>
    </lineage>
</organism>
<reference evidence="1" key="1">
    <citation type="submission" date="2014-11" db="EMBL/GenBank/DDBJ databases">
        <authorList>
            <person name="Amaro Gonzalez C."/>
        </authorList>
    </citation>
    <scope>NUCLEOTIDE SEQUENCE</scope>
</reference>